<reference evidence="2 3" key="1">
    <citation type="submission" date="2022-01" db="EMBL/GenBank/DDBJ databases">
        <authorList>
            <person name="Xiong W."/>
            <person name="Schranz E."/>
        </authorList>
    </citation>
    <scope>NUCLEOTIDE SEQUENCE [LARGE SCALE GENOMIC DNA]</scope>
</reference>
<comment type="caution">
    <text evidence="2">The sequence shown here is derived from an EMBL/GenBank/DDBJ whole genome shotgun (WGS) entry which is preliminary data.</text>
</comment>
<dbReference type="Pfam" id="PF04195">
    <property type="entry name" value="Transposase_28"/>
    <property type="match status" value="1"/>
</dbReference>
<accession>A0AAU9LGE4</accession>
<gene>
    <name evidence="2" type="ORF">LVIROSA_LOCUS2532</name>
</gene>
<proteinExistence type="predicted"/>
<dbReference type="AlphaFoldDB" id="A0AAU9LGE4"/>
<dbReference type="Proteomes" id="UP001157418">
    <property type="component" value="Unassembled WGS sequence"/>
</dbReference>
<evidence type="ECO:0000313" key="2">
    <source>
        <dbReference type="EMBL" id="CAH1414624.1"/>
    </source>
</evidence>
<feature type="domain" description="Transposase (putative) gypsy type" evidence="1">
    <location>
        <begin position="59"/>
        <end position="106"/>
    </location>
</feature>
<dbReference type="EMBL" id="CAKMRJ010000001">
    <property type="protein sequence ID" value="CAH1414624.1"/>
    <property type="molecule type" value="Genomic_DNA"/>
</dbReference>
<sequence length="109" mass="12321">MSNEKMVRELGIKDIFSTLSQAGLERVASQYGLCPSDRVLLPSPTRHIKDPPLDKVGIYVKTMEAGLRFPISKFIEDLLSHYFIHISQLKPNVMFKIVAFELLCKAKNG</sequence>
<keyword evidence="3" id="KW-1185">Reference proteome</keyword>
<protein>
    <recommendedName>
        <fullName evidence="1">Transposase (putative) gypsy type domain-containing protein</fullName>
    </recommendedName>
</protein>
<name>A0AAU9LGE4_9ASTR</name>
<evidence type="ECO:0000313" key="3">
    <source>
        <dbReference type="Proteomes" id="UP001157418"/>
    </source>
</evidence>
<dbReference type="InterPro" id="IPR007321">
    <property type="entry name" value="Transposase_28"/>
</dbReference>
<evidence type="ECO:0000259" key="1">
    <source>
        <dbReference type="Pfam" id="PF04195"/>
    </source>
</evidence>
<organism evidence="2 3">
    <name type="scientific">Lactuca virosa</name>
    <dbReference type="NCBI Taxonomy" id="75947"/>
    <lineage>
        <taxon>Eukaryota</taxon>
        <taxon>Viridiplantae</taxon>
        <taxon>Streptophyta</taxon>
        <taxon>Embryophyta</taxon>
        <taxon>Tracheophyta</taxon>
        <taxon>Spermatophyta</taxon>
        <taxon>Magnoliopsida</taxon>
        <taxon>eudicotyledons</taxon>
        <taxon>Gunneridae</taxon>
        <taxon>Pentapetalae</taxon>
        <taxon>asterids</taxon>
        <taxon>campanulids</taxon>
        <taxon>Asterales</taxon>
        <taxon>Asteraceae</taxon>
        <taxon>Cichorioideae</taxon>
        <taxon>Cichorieae</taxon>
        <taxon>Lactucinae</taxon>
        <taxon>Lactuca</taxon>
    </lineage>
</organism>